<feature type="transmembrane region" description="Helical" evidence="1">
    <location>
        <begin position="484"/>
        <end position="505"/>
    </location>
</feature>
<proteinExistence type="predicted"/>
<dbReference type="RefSeq" id="WP_091349482.1">
    <property type="nucleotide sequence ID" value="NZ_FOIF01000009.1"/>
</dbReference>
<protein>
    <recommendedName>
        <fullName evidence="4">ABC-2 type transport system permease protein</fullName>
    </recommendedName>
</protein>
<feature type="transmembrane region" description="Helical" evidence="1">
    <location>
        <begin position="251"/>
        <end position="270"/>
    </location>
</feature>
<feature type="transmembrane region" description="Helical" evidence="1">
    <location>
        <begin position="184"/>
        <end position="206"/>
    </location>
</feature>
<keyword evidence="1" id="KW-1133">Transmembrane helix</keyword>
<feature type="transmembrane region" description="Helical" evidence="1">
    <location>
        <begin position="157"/>
        <end position="178"/>
    </location>
</feature>
<organism evidence="2 3">
    <name type="scientific">Anaerobranca gottschalkii DSM 13577</name>
    <dbReference type="NCBI Taxonomy" id="1120990"/>
    <lineage>
        <taxon>Bacteria</taxon>
        <taxon>Bacillati</taxon>
        <taxon>Bacillota</taxon>
        <taxon>Clostridia</taxon>
        <taxon>Eubacteriales</taxon>
        <taxon>Proteinivoracaceae</taxon>
        <taxon>Anaerobranca</taxon>
    </lineage>
</organism>
<dbReference type="Proteomes" id="UP000243819">
    <property type="component" value="Unassembled WGS sequence"/>
</dbReference>
<keyword evidence="1" id="KW-0472">Membrane</keyword>
<dbReference type="OrthoDB" id="2078801at2"/>
<feature type="transmembrane region" description="Helical" evidence="1">
    <location>
        <begin position="517"/>
        <end position="539"/>
    </location>
</feature>
<feature type="transmembrane region" description="Helical" evidence="1">
    <location>
        <begin position="131"/>
        <end position="150"/>
    </location>
</feature>
<dbReference type="EMBL" id="FOIF01000009">
    <property type="protein sequence ID" value="SES80918.1"/>
    <property type="molecule type" value="Genomic_DNA"/>
</dbReference>
<evidence type="ECO:0000313" key="2">
    <source>
        <dbReference type="EMBL" id="SES80918.1"/>
    </source>
</evidence>
<evidence type="ECO:0008006" key="4">
    <source>
        <dbReference type="Google" id="ProtNLM"/>
    </source>
</evidence>
<feature type="transmembrane region" description="Helical" evidence="1">
    <location>
        <begin position="411"/>
        <end position="437"/>
    </location>
</feature>
<evidence type="ECO:0000313" key="3">
    <source>
        <dbReference type="Proteomes" id="UP000243819"/>
    </source>
</evidence>
<feature type="transmembrane region" description="Helical" evidence="1">
    <location>
        <begin position="443"/>
        <end position="463"/>
    </location>
</feature>
<feature type="transmembrane region" description="Helical" evidence="1">
    <location>
        <begin position="361"/>
        <end position="383"/>
    </location>
</feature>
<evidence type="ECO:0000256" key="1">
    <source>
        <dbReference type="SAM" id="Phobius"/>
    </source>
</evidence>
<sequence>MIKTLISLYKVQWLMLYNRLFKNLKQKIKTLLYFIIITICFFAIIRWINVRLFDRLDWLTYTPESQLIVLFTVTFMVIFMFQFFSSLSHLVQNFYRSPELNYLMSTPLQPGIILIYKLINHILKTVSKEAIFFFPFILALSLSMNVRIGFYLILPIVYLAVATTSTSLGVLFGIYFIKNFSIKIFRYFFNIGNLLLSLWFFAFLFFNMTIPSWVVEILRSLSDNQKLLYLIPAYSGSELLVLVGIGSSNKIFVSLIFTLIIPIVIIAISYKVAQKTFYIGWLNSSVVESWDSNTKKYRKTKFNKNTLWKNSKNSKIINLIIYQWIRAAKNFDIMVGGVFFIVLYLILIYVSATFFSETPIFALKIIIFLGIFLVYTGVAVPFISSEIMLNPMLAKYQYSILKYLPISSKEILLSSIIMISIPTLVVLTVGLTVLALLLEVSVIITLLLIIFQCIVTIGYSILYQSVEVLYYQKYYSKNKFIGGIITFVLPLAYLLFSVGMFALYFSEIKVFMLISKYFSLPIIIILSVLTIVFQFFYVFKKIGVKSWEKIEF</sequence>
<dbReference type="AlphaFoldDB" id="A0A1H9ZH39"/>
<reference evidence="3" key="1">
    <citation type="submission" date="2016-10" db="EMBL/GenBank/DDBJ databases">
        <authorList>
            <person name="Varghese N."/>
            <person name="Submissions S."/>
        </authorList>
    </citation>
    <scope>NUCLEOTIDE SEQUENCE [LARGE SCALE GENOMIC DNA]</scope>
    <source>
        <strain evidence="3">DSM 13577</strain>
    </source>
</reference>
<feature type="transmembrane region" description="Helical" evidence="1">
    <location>
        <begin position="30"/>
        <end position="48"/>
    </location>
</feature>
<dbReference type="STRING" id="1120990.SAMN03080614_100927"/>
<keyword evidence="3" id="KW-1185">Reference proteome</keyword>
<name>A0A1H9ZH39_9FIRM</name>
<keyword evidence="1" id="KW-0812">Transmembrane</keyword>
<feature type="transmembrane region" description="Helical" evidence="1">
    <location>
        <begin position="333"/>
        <end position="355"/>
    </location>
</feature>
<feature type="transmembrane region" description="Helical" evidence="1">
    <location>
        <begin position="68"/>
        <end position="88"/>
    </location>
</feature>
<accession>A0A1H9ZH39</accession>
<gene>
    <name evidence="2" type="ORF">SAMN03080614_100927</name>
</gene>